<organism evidence="8 9">
    <name type="scientific">Curtobacterium flaccumfaciens</name>
    <dbReference type="NCBI Taxonomy" id="2035"/>
    <lineage>
        <taxon>Bacteria</taxon>
        <taxon>Bacillati</taxon>
        <taxon>Actinomycetota</taxon>
        <taxon>Actinomycetes</taxon>
        <taxon>Micrococcales</taxon>
        <taxon>Microbacteriaceae</taxon>
        <taxon>Curtobacterium</taxon>
    </lineage>
</organism>
<dbReference type="AlphaFoldDB" id="A0A4R6DBA1"/>
<dbReference type="EMBL" id="SNVW01000016">
    <property type="protein sequence ID" value="TDN41735.1"/>
    <property type="molecule type" value="Genomic_DNA"/>
</dbReference>
<dbReference type="GO" id="GO:0009252">
    <property type="term" value="P:peptidoglycan biosynthetic process"/>
    <property type="evidence" value="ECO:0007669"/>
    <property type="project" value="UniProtKB-UniPathway"/>
</dbReference>
<evidence type="ECO:0000256" key="4">
    <source>
        <dbReference type="ARBA" id="ARBA00022984"/>
    </source>
</evidence>
<evidence type="ECO:0000313" key="8">
    <source>
        <dbReference type="EMBL" id="TDN41735.1"/>
    </source>
</evidence>
<feature type="active site" description="Proton donor/acceptor" evidence="6">
    <location>
        <position position="256"/>
    </location>
</feature>
<dbReference type="GO" id="GO:0008360">
    <property type="term" value="P:regulation of cell shape"/>
    <property type="evidence" value="ECO:0007669"/>
    <property type="project" value="UniProtKB-UniRule"/>
</dbReference>
<proteinExistence type="predicted"/>
<evidence type="ECO:0000256" key="5">
    <source>
        <dbReference type="ARBA" id="ARBA00023316"/>
    </source>
</evidence>
<dbReference type="InterPro" id="IPR038063">
    <property type="entry name" value="Transpep_catalytic_dom"/>
</dbReference>
<sequence length="292" mass="29524">MRTRTLWTTVGVAAAIVAVTAAVAVPLLGGATSSSSASVPAPTSSPTASAVPAVPHVSSAALAALPEAQYSAVVAGLMPFDRTVTAATVFHLRADAPLFGAARTAPVARFAASDFLRQPTTVVGLRREGDWELVLTPARQQLPSTSHGAGAAAQTSAWVPVASLQEVTTPTSRVVISTKDQTVSIVDGSGAVTHRFDAGVGTADTPTPTGVTGYLEQRYVDPAQGTGDHPIQLTSLHSSAADEPYGGHDGGLIGLHWNATTSGAVSHGCVRLDAEAVAAVNALPLGTLVTVE</sequence>
<dbReference type="OrthoDB" id="5243103at2"/>
<comment type="caution">
    <text evidence="8">The sequence shown here is derived from an EMBL/GenBank/DDBJ whole genome shotgun (WGS) entry which is preliminary data.</text>
</comment>
<evidence type="ECO:0000256" key="6">
    <source>
        <dbReference type="PROSITE-ProRule" id="PRU01373"/>
    </source>
</evidence>
<feature type="domain" description="L,D-TPase catalytic" evidence="7">
    <location>
        <begin position="172"/>
        <end position="292"/>
    </location>
</feature>
<dbReference type="GO" id="GO:0016740">
    <property type="term" value="F:transferase activity"/>
    <property type="evidence" value="ECO:0007669"/>
    <property type="project" value="UniProtKB-KW"/>
</dbReference>
<evidence type="ECO:0000256" key="2">
    <source>
        <dbReference type="ARBA" id="ARBA00022679"/>
    </source>
</evidence>
<dbReference type="InterPro" id="IPR005490">
    <property type="entry name" value="LD_TPept_cat_dom"/>
</dbReference>
<evidence type="ECO:0000259" key="7">
    <source>
        <dbReference type="PROSITE" id="PS52029"/>
    </source>
</evidence>
<evidence type="ECO:0000313" key="9">
    <source>
        <dbReference type="Proteomes" id="UP000295764"/>
    </source>
</evidence>
<evidence type="ECO:0000256" key="1">
    <source>
        <dbReference type="ARBA" id="ARBA00004752"/>
    </source>
</evidence>
<keyword evidence="5 6" id="KW-0961">Cell wall biogenesis/degradation</keyword>
<dbReference type="SUPFAM" id="SSF141523">
    <property type="entry name" value="L,D-transpeptidase catalytic domain-like"/>
    <property type="match status" value="1"/>
</dbReference>
<dbReference type="Gene3D" id="2.40.440.10">
    <property type="entry name" value="L,D-transpeptidase catalytic domain-like"/>
    <property type="match status" value="1"/>
</dbReference>
<name>A0A4R6DBA1_9MICO</name>
<dbReference type="GO" id="GO:0071555">
    <property type="term" value="P:cell wall organization"/>
    <property type="evidence" value="ECO:0007669"/>
    <property type="project" value="UniProtKB-UniRule"/>
</dbReference>
<evidence type="ECO:0000256" key="3">
    <source>
        <dbReference type="ARBA" id="ARBA00022960"/>
    </source>
</evidence>
<dbReference type="CDD" id="cd16913">
    <property type="entry name" value="YkuD_like"/>
    <property type="match status" value="1"/>
</dbReference>
<keyword evidence="2" id="KW-0808">Transferase</keyword>
<dbReference type="RefSeq" id="WP_133521164.1">
    <property type="nucleotide sequence ID" value="NZ_SNVW01000016.1"/>
</dbReference>
<dbReference type="Proteomes" id="UP000295764">
    <property type="component" value="Unassembled WGS sequence"/>
</dbReference>
<reference evidence="8 9" key="1">
    <citation type="submission" date="2019-03" db="EMBL/GenBank/DDBJ databases">
        <title>Genomic analyses of the natural microbiome of Caenorhabditis elegans.</title>
        <authorList>
            <person name="Samuel B."/>
        </authorList>
    </citation>
    <scope>NUCLEOTIDE SEQUENCE [LARGE SCALE GENOMIC DNA]</scope>
    <source>
        <strain evidence="8 9">JUb65</strain>
    </source>
</reference>
<gene>
    <name evidence="8" type="ORF">EDF64_11655</name>
</gene>
<feature type="active site" description="Nucleophile" evidence="6">
    <location>
        <position position="269"/>
    </location>
</feature>
<dbReference type="Pfam" id="PF03734">
    <property type="entry name" value="YkuD"/>
    <property type="match status" value="1"/>
</dbReference>
<dbReference type="PROSITE" id="PS52029">
    <property type="entry name" value="LD_TPASE"/>
    <property type="match status" value="1"/>
</dbReference>
<protein>
    <submittedName>
        <fullName evidence="8">L,D-transpeptidase-like protein</fullName>
    </submittedName>
</protein>
<keyword evidence="4 6" id="KW-0573">Peptidoglycan synthesis</keyword>
<comment type="pathway">
    <text evidence="1 6">Cell wall biogenesis; peptidoglycan biosynthesis.</text>
</comment>
<keyword evidence="3 6" id="KW-0133">Cell shape</keyword>
<dbReference type="UniPathway" id="UPA00219"/>
<accession>A0A4R6DBA1</accession>